<feature type="region of interest" description="Disordered" evidence="1">
    <location>
        <begin position="203"/>
        <end position="238"/>
    </location>
</feature>
<comment type="caution">
    <text evidence="2">The sequence shown here is derived from an EMBL/GenBank/DDBJ whole genome shotgun (WGS) entry which is preliminary data.</text>
</comment>
<dbReference type="OrthoDB" id="5599163at2759"/>
<feature type="compositionally biased region" description="Polar residues" evidence="1">
    <location>
        <begin position="473"/>
        <end position="487"/>
    </location>
</feature>
<reference evidence="2" key="1">
    <citation type="submission" date="2020-11" db="EMBL/GenBank/DDBJ databases">
        <authorList>
            <consortium name="DOE Joint Genome Institute"/>
            <person name="Ahrendt S."/>
            <person name="Riley R."/>
            <person name="Andreopoulos W."/>
            <person name="Labutti K."/>
            <person name="Pangilinan J."/>
            <person name="Ruiz-Duenas F.J."/>
            <person name="Barrasa J.M."/>
            <person name="Sanchez-Garcia M."/>
            <person name="Camarero S."/>
            <person name="Miyauchi S."/>
            <person name="Serrano A."/>
            <person name="Linde D."/>
            <person name="Babiker R."/>
            <person name="Drula E."/>
            <person name="Ayuso-Fernandez I."/>
            <person name="Pacheco R."/>
            <person name="Padilla G."/>
            <person name="Ferreira P."/>
            <person name="Barriuso J."/>
            <person name="Kellner H."/>
            <person name="Castanera R."/>
            <person name="Alfaro M."/>
            <person name="Ramirez L."/>
            <person name="Pisabarro A.G."/>
            <person name="Kuo A."/>
            <person name="Tritt A."/>
            <person name="Lipzen A."/>
            <person name="He G."/>
            <person name="Yan M."/>
            <person name="Ng V."/>
            <person name="Cullen D."/>
            <person name="Martin F."/>
            <person name="Rosso M.-N."/>
            <person name="Henrissat B."/>
            <person name="Hibbett D."/>
            <person name="Martinez A.T."/>
            <person name="Grigoriev I.V."/>
        </authorList>
    </citation>
    <scope>NUCLEOTIDE SEQUENCE</scope>
    <source>
        <strain evidence="2">CBS 247.69</strain>
    </source>
</reference>
<evidence type="ECO:0000313" key="2">
    <source>
        <dbReference type="EMBL" id="KAF9455966.1"/>
    </source>
</evidence>
<keyword evidence="3" id="KW-1185">Reference proteome</keyword>
<name>A0A9P5XUJ0_9AGAR</name>
<dbReference type="Proteomes" id="UP000807353">
    <property type="component" value="Unassembled WGS sequence"/>
</dbReference>
<dbReference type="EMBL" id="MU150484">
    <property type="protein sequence ID" value="KAF9455966.1"/>
    <property type="molecule type" value="Genomic_DNA"/>
</dbReference>
<evidence type="ECO:0000313" key="3">
    <source>
        <dbReference type="Proteomes" id="UP000807353"/>
    </source>
</evidence>
<organism evidence="2 3">
    <name type="scientific">Collybia nuda</name>
    <dbReference type="NCBI Taxonomy" id="64659"/>
    <lineage>
        <taxon>Eukaryota</taxon>
        <taxon>Fungi</taxon>
        <taxon>Dikarya</taxon>
        <taxon>Basidiomycota</taxon>
        <taxon>Agaricomycotina</taxon>
        <taxon>Agaricomycetes</taxon>
        <taxon>Agaricomycetidae</taxon>
        <taxon>Agaricales</taxon>
        <taxon>Tricholomatineae</taxon>
        <taxon>Clitocybaceae</taxon>
        <taxon>Collybia</taxon>
    </lineage>
</organism>
<sequence>MLNSSLIHVNPPTTTPSIRTGHLHYTFFPLNEADASHTSLATEIPGTPQSPLNPDSEGSLLYPPTPRPSLEDSPPVSHHSSFVQTVSEAAKAEAPATIFSVLVQSSPHAPSIIHQTQHMKASLNSNFQLHSLPKNEITLGEPQGKILHPSQYKPTRPMDTHLGMHNTNSNKIPGLTHSGTHSDITIDSSNGSVSHISLSNHLEQPQLSSDENKHSTVQIQLKTSRKRNAEDDLDAGEDSERFQAIQRLTGGGNNVHSSFQQPLSILNHADTANKDTSPGKLSSSVLSPSLGGSSDSAISDSSSDQPQAHSLTSPPPGLYRISAPQIQSGIIGRVLTPYYQRGYPSKPLPKSSRILTRQESWSTSSLPSLVDEIPENKNLSPQTTPGLYQRPKLQPLALEPSFLFERHHQAQELLAYHSPTLSPIHNLPLENLISGSATGDSELDNTLFQVIADAWNTAVEAVLQVHSPRPEPTTETLPNNWITSPGSDFSMGSPLTPLEEDKTPPHSPAQDTLSSIHTPIPVISASSATPYTSQPSLAYEICSNQKDPWGHTDASTRFICYHDSTIGPQTLKHPVQRFPLPLGHPSWCAKTGKPVIKQYTTIEFKGEFDNHPLQVWENDLLSWDNYYQTTRVEEDEEEIENTFEIAYNLIQTETLSPEDWEGTPVTVNRQRSRSKVWQALQTHPMLVDPFAHLPPLPKNKPWDYGTTLDDPSLWKDQPLGSSPLSYYVKFYSNPYEHEDDTVAFNVWNPRITSLRKIRAFISYGIQLTALYLLKNNIRNWFENNKNAVRPDTIHYFFHHCHIFRYLDPSKPGNAQGFSCFCLHYNYETTTYPYPVRTAQRPHNYLLTPEEDEFLYHASVILEHFEKVDMVNVIRDMRATNVFMAEDAFILFDAGYLEDIFHFDANGMKYPILWDQSTPPTVFFIQAEEEDSDTDHLVDEAFIFVTSLEYSAMYPTEDGIDWENDILIFPTESTSTSLPVSDPELKVFTAYKRVAHKVHPVSGTFPEEARVRRTFPYNPLDSLQKLSPNPPEFVPTKWLTQERIDGLNINDKNFLWPEEEKLFKHVLKLNEATLPFEEKDRGTLSHDYFSDYIMPTIPHTPWEYKHIPIPPGIRDKPLNKDANVILYLIYFGDLMPELYTQHQEI</sequence>
<feature type="compositionally biased region" description="Low complexity" evidence="1">
    <location>
        <begin position="278"/>
        <end position="306"/>
    </location>
</feature>
<protein>
    <submittedName>
        <fullName evidence="2">Uncharacterized protein</fullName>
    </submittedName>
</protein>
<proteinExistence type="predicted"/>
<feature type="region of interest" description="Disordered" evidence="1">
    <location>
        <begin position="468"/>
        <end position="512"/>
    </location>
</feature>
<accession>A0A9P5XUJ0</accession>
<feature type="compositionally biased region" description="Polar residues" evidence="1">
    <location>
        <begin position="203"/>
        <end position="222"/>
    </location>
</feature>
<feature type="compositionally biased region" description="Polar residues" evidence="1">
    <location>
        <begin position="41"/>
        <end position="53"/>
    </location>
</feature>
<evidence type="ECO:0000256" key="1">
    <source>
        <dbReference type="SAM" id="MobiDB-lite"/>
    </source>
</evidence>
<dbReference type="AlphaFoldDB" id="A0A9P5XUJ0"/>
<feature type="region of interest" description="Disordered" evidence="1">
    <location>
        <begin position="270"/>
        <end position="321"/>
    </location>
</feature>
<gene>
    <name evidence="2" type="ORF">BDZ94DRAFT_1241880</name>
</gene>
<feature type="region of interest" description="Disordered" evidence="1">
    <location>
        <begin position="41"/>
        <end position="80"/>
    </location>
</feature>